<dbReference type="InterPro" id="IPR036097">
    <property type="entry name" value="HisK_dim/P_sf"/>
</dbReference>
<dbReference type="CDD" id="cd00130">
    <property type="entry name" value="PAS"/>
    <property type="match status" value="1"/>
</dbReference>
<dbReference type="Pfam" id="PF02518">
    <property type="entry name" value="HATPase_c"/>
    <property type="match status" value="1"/>
</dbReference>
<evidence type="ECO:0000256" key="6">
    <source>
        <dbReference type="ARBA" id="ARBA00022679"/>
    </source>
</evidence>
<evidence type="ECO:0000256" key="2">
    <source>
        <dbReference type="ARBA" id="ARBA00004429"/>
    </source>
</evidence>
<dbReference type="PROSITE" id="PS50112">
    <property type="entry name" value="PAS"/>
    <property type="match status" value="1"/>
</dbReference>
<dbReference type="AlphaFoldDB" id="A0A7W5B853"/>
<evidence type="ECO:0000256" key="8">
    <source>
        <dbReference type="ARBA" id="ARBA00022777"/>
    </source>
</evidence>
<dbReference type="Proteomes" id="UP000541535">
    <property type="component" value="Unassembled WGS sequence"/>
</dbReference>
<evidence type="ECO:0000259" key="16">
    <source>
        <dbReference type="PROSITE" id="PS50885"/>
    </source>
</evidence>
<protein>
    <recommendedName>
        <fullName evidence="3">histidine kinase</fullName>
        <ecNumber evidence="3">2.7.13.3</ecNumber>
    </recommendedName>
</protein>
<dbReference type="CDD" id="cd18774">
    <property type="entry name" value="PDC2_HK_sensor"/>
    <property type="match status" value="1"/>
</dbReference>
<dbReference type="Gene3D" id="3.30.450.20">
    <property type="entry name" value="PAS domain"/>
    <property type="match status" value="2"/>
</dbReference>
<dbReference type="RefSeq" id="WP_183440137.1">
    <property type="nucleotide sequence ID" value="NZ_JACHXD010000003.1"/>
</dbReference>
<dbReference type="InterPro" id="IPR003594">
    <property type="entry name" value="HATPase_dom"/>
</dbReference>
<feature type="domain" description="Histidine kinase" evidence="14">
    <location>
        <begin position="534"/>
        <end position="751"/>
    </location>
</feature>
<dbReference type="InterPro" id="IPR003660">
    <property type="entry name" value="HAMP_dom"/>
</dbReference>
<dbReference type="GO" id="GO:0009927">
    <property type="term" value="F:histidine phosphotransfer kinase activity"/>
    <property type="evidence" value="ECO:0007669"/>
    <property type="project" value="TreeGrafter"/>
</dbReference>
<keyword evidence="7 13" id="KW-0812">Transmembrane</keyword>
<dbReference type="SMART" id="SM00387">
    <property type="entry name" value="HATPase_c"/>
    <property type="match status" value="1"/>
</dbReference>
<evidence type="ECO:0000256" key="1">
    <source>
        <dbReference type="ARBA" id="ARBA00000085"/>
    </source>
</evidence>
<feature type="coiled-coil region" evidence="12">
    <location>
        <begin position="350"/>
        <end position="402"/>
    </location>
</feature>
<evidence type="ECO:0000313" key="17">
    <source>
        <dbReference type="EMBL" id="MBB3118181.1"/>
    </source>
</evidence>
<dbReference type="InterPro" id="IPR033479">
    <property type="entry name" value="dCache_1"/>
</dbReference>
<dbReference type="PROSITE" id="PS50885">
    <property type="entry name" value="HAMP"/>
    <property type="match status" value="1"/>
</dbReference>
<dbReference type="SMART" id="SM00388">
    <property type="entry name" value="HisKA"/>
    <property type="match status" value="1"/>
</dbReference>
<evidence type="ECO:0000256" key="5">
    <source>
        <dbReference type="ARBA" id="ARBA00022553"/>
    </source>
</evidence>
<evidence type="ECO:0000256" key="10">
    <source>
        <dbReference type="ARBA" id="ARBA00023012"/>
    </source>
</evidence>
<dbReference type="GO" id="GO:0005886">
    <property type="term" value="C:plasma membrane"/>
    <property type="evidence" value="ECO:0007669"/>
    <property type="project" value="UniProtKB-SubCell"/>
</dbReference>
<dbReference type="FunFam" id="3.30.565.10:FF:000006">
    <property type="entry name" value="Sensor histidine kinase WalK"/>
    <property type="match status" value="1"/>
</dbReference>
<evidence type="ECO:0000256" key="3">
    <source>
        <dbReference type="ARBA" id="ARBA00012438"/>
    </source>
</evidence>
<accession>A0A7W5B853</accession>
<organism evidence="17 18">
    <name type="scientific">Pseudoduganella violacea</name>
    <dbReference type="NCBI Taxonomy" id="1715466"/>
    <lineage>
        <taxon>Bacteria</taxon>
        <taxon>Pseudomonadati</taxon>
        <taxon>Pseudomonadota</taxon>
        <taxon>Betaproteobacteria</taxon>
        <taxon>Burkholderiales</taxon>
        <taxon>Oxalobacteraceae</taxon>
        <taxon>Telluria group</taxon>
        <taxon>Pseudoduganella</taxon>
    </lineage>
</organism>
<evidence type="ECO:0000256" key="12">
    <source>
        <dbReference type="SAM" id="Coils"/>
    </source>
</evidence>
<proteinExistence type="predicted"/>
<evidence type="ECO:0000256" key="7">
    <source>
        <dbReference type="ARBA" id="ARBA00022692"/>
    </source>
</evidence>
<comment type="catalytic activity">
    <reaction evidence="1">
        <text>ATP + protein L-histidine = ADP + protein N-phospho-L-histidine.</text>
        <dbReference type="EC" id="2.7.13.3"/>
    </reaction>
</comment>
<evidence type="ECO:0000313" key="18">
    <source>
        <dbReference type="Proteomes" id="UP000541535"/>
    </source>
</evidence>
<keyword evidence="10" id="KW-0902">Two-component regulatory system</keyword>
<dbReference type="EMBL" id="JACHXD010000003">
    <property type="protein sequence ID" value="MBB3118181.1"/>
    <property type="molecule type" value="Genomic_DNA"/>
</dbReference>
<dbReference type="Gene3D" id="1.10.287.130">
    <property type="match status" value="1"/>
</dbReference>
<feature type="domain" description="PAS" evidence="15">
    <location>
        <begin position="402"/>
        <end position="466"/>
    </location>
</feature>
<keyword evidence="5" id="KW-0597">Phosphoprotein</keyword>
<keyword evidence="12" id="KW-0175">Coiled coil</keyword>
<dbReference type="Gene3D" id="3.30.565.10">
    <property type="entry name" value="Histidine kinase-like ATPase, C-terminal domain"/>
    <property type="match status" value="1"/>
</dbReference>
<dbReference type="CDD" id="cd00082">
    <property type="entry name" value="HisKA"/>
    <property type="match status" value="1"/>
</dbReference>
<dbReference type="InterPro" id="IPR003661">
    <property type="entry name" value="HisK_dim/P_dom"/>
</dbReference>
<comment type="caution">
    <text evidence="17">The sequence shown here is derived from an EMBL/GenBank/DDBJ whole genome shotgun (WGS) entry which is preliminary data.</text>
</comment>
<keyword evidence="18" id="KW-1185">Reference proteome</keyword>
<dbReference type="Pfam" id="PF02743">
    <property type="entry name" value="dCache_1"/>
    <property type="match status" value="1"/>
</dbReference>
<dbReference type="PRINTS" id="PR00344">
    <property type="entry name" value="BCTRLSENSOR"/>
</dbReference>
<dbReference type="InterPro" id="IPR004358">
    <property type="entry name" value="Sig_transdc_His_kin-like_C"/>
</dbReference>
<sequence>MNSARYRPGIGSYLAMAFCAMAVLLSVILSQVLGVIAGGQVKADIGGALAELALQTSDKLDRGMFERYREIELMSRRQDLRSPELDPAGKRAILNERQATYQYYAWIGLTDASGKVLAASQGMLEGANVAARPWFDKALQGTHVGDVHEALLLAKLLPGAGAEPKRFVDVAFPLLDKNGKVLGVLGAHLYWQWARDVEQSVIAPVRVRRHVEAMILGRDGTVLLGPPALQGRRLDLESQRAAHRQRSGHVEENWPDGGRYLVGYSETAGHGHYPGLGWTVLVRQGLDDAYQPLHQMQKRVLWVGLGLALLFSLLGYLAALLIAQPLSSLATAAERIRQGEALSLPPAGPYSEVQALVQALNALVANLMQRKSELNELNLTLERRVEQRTRELEQALARVSANEQRMQTIIASAQDAFIAVDPQGRIIDWNSAAERMFGWRRGEVLGQSYIEVLVPPRFRERQEEALLGFRDSGEAKLPEHRLQRLVLRRNGEELAVEVTVALAGARDESFFSAFLRDVSAQRKVEQMKSEFISTVSHELRTPMTSIQASLAMLADGSAGELSTDTRHLLDIAQKSSERLVRLVNDVLDMEKIEAGRMDYQMRRQPILPLLEQALDAVRGMASQRPAGLQLEAAVDGVELSVDHDRIIQVLVNLLSNAVKFSPQFSTVTLSAERNLDWLAIAVADQGEGIPPEFQGSVFEKFAQADGSDRRRKGGTGLGLSICKSIVEAHGGRIGFDTHPGKGTVFRVELPL</sequence>
<dbReference type="GO" id="GO:0000155">
    <property type="term" value="F:phosphorelay sensor kinase activity"/>
    <property type="evidence" value="ECO:0007669"/>
    <property type="project" value="InterPro"/>
</dbReference>
<gene>
    <name evidence="17" type="ORF">FHS03_001212</name>
</gene>
<evidence type="ECO:0000256" key="9">
    <source>
        <dbReference type="ARBA" id="ARBA00022989"/>
    </source>
</evidence>
<dbReference type="PROSITE" id="PS50109">
    <property type="entry name" value="HIS_KIN"/>
    <property type="match status" value="1"/>
</dbReference>
<dbReference type="NCBIfam" id="TIGR00229">
    <property type="entry name" value="sensory_box"/>
    <property type="match status" value="1"/>
</dbReference>
<dbReference type="InterPro" id="IPR013767">
    <property type="entry name" value="PAS_fold"/>
</dbReference>
<evidence type="ECO:0000259" key="15">
    <source>
        <dbReference type="PROSITE" id="PS50112"/>
    </source>
</evidence>
<keyword evidence="11 13" id="KW-0472">Membrane</keyword>
<feature type="transmembrane region" description="Helical" evidence="13">
    <location>
        <begin position="12"/>
        <end position="36"/>
    </location>
</feature>
<dbReference type="SUPFAM" id="SSF55785">
    <property type="entry name" value="PYP-like sensor domain (PAS domain)"/>
    <property type="match status" value="1"/>
</dbReference>
<dbReference type="SMART" id="SM00091">
    <property type="entry name" value="PAS"/>
    <property type="match status" value="1"/>
</dbReference>
<dbReference type="PANTHER" id="PTHR43047:SF72">
    <property type="entry name" value="OSMOSENSING HISTIDINE PROTEIN KINASE SLN1"/>
    <property type="match status" value="1"/>
</dbReference>
<dbReference type="InterPro" id="IPR000014">
    <property type="entry name" value="PAS"/>
</dbReference>
<dbReference type="FunFam" id="1.10.287.130:FF:000001">
    <property type="entry name" value="Two-component sensor histidine kinase"/>
    <property type="match status" value="1"/>
</dbReference>
<keyword evidence="4" id="KW-1003">Cell membrane</keyword>
<dbReference type="GO" id="GO:0006355">
    <property type="term" value="P:regulation of DNA-templated transcription"/>
    <property type="evidence" value="ECO:0007669"/>
    <property type="project" value="InterPro"/>
</dbReference>
<reference evidence="17 18" key="1">
    <citation type="submission" date="2020-08" db="EMBL/GenBank/DDBJ databases">
        <title>Genomic Encyclopedia of Type Strains, Phase III (KMG-III): the genomes of soil and plant-associated and newly described type strains.</title>
        <authorList>
            <person name="Whitman W."/>
        </authorList>
    </citation>
    <scope>NUCLEOTIDE SEQUENCE [LARGE SCALE GENOMIC DNA]</scope>
    <source>
        <strain evidence="17 18">CECT 8897</strain>
    </source>
</reference>
<dbReference type="InterPro" id="IPR036890">
    <property type="entry name" value="HATPase_C_sf"/>
</dbReference>
<dbReference type="InterPro" id="IPR005467">
    <property type="entry name" value="His_kinase_dom"/>
</dbReference>
<dbReference type="EC" id="2.7.13.3" evidence="3"/>
<dbReference type="CDD" id="cd16922">
    <property type="entry name" value="HATPase_EvgS-ArcB-TorS-like"/>
    <property type="match status" value="1"/>
</dbReference>
<keyword evidence="9 13" id="KW-1133">Transmembrane helix</keyword>
<evidence type="ECO:0000256" key="11">
    <source>
        <dbReference type="ARBA" id="ARBA00023136"/>
    </source>
</evidence>
<name>A0A7W5B853_9BURK</name>
<dbReference type="PANTHER" id="PTHR43047">
    <property type="entry name" value="TWO-COMPONENT HISTIDINE PROTEIN KINASE"/>
    <property type="match status" value="1"/>
</dbReference>
<dbReference type="Gene3D" id="6.10.340.10">
    <property type="match status" value="1"/>
</dbReference>
<keyword evidence="8" id="KW-0418">Kinase</keyword>
<keyword evidence="6" id="KW-0808">Transferase</keyword>
<dbReference type="Pfam" id="PF00512">
    <property type="entry name" value="HisKA"/>
    <property type="match status" value="1"/>
</dbReference>
<dbReference type="CDD" id="cd12914">
    <property type="entry name" value="PDC1_DGC_like"/>
    <property type="match status" value="1"/>
</dbReference>
<feature type="transmembrane region" description="Helical" evidence="13">
    <location>
        <begin position="300"/>
        <end position="323"/>
    </location>
</feature>
<evidence type="ECO:0000256" key="13">
    <source>
        <dbReference type="SAM" id="Phobius"/>
    </source>
</evidence>
<dbReference type="SUPFAM" id="SSF55874">
    <property type="entry name" value="ATPase domain of HSP90 chaperone/DNA topoisomerase II/histidine kinase"/>
    <property type="match status" value="1"/>
</dbReference>
<dbReference type="Pfam" id="PF00989">
    <property type="entry name" value="PAS"/>
    <property type="match status" value="1"/>
</dbReference>
<dbReference type="SUPFAM" id="SSF47384">
    <property type="entry name" value="Homodimeric domain of signal transducing histidine kinase"/>
    <property type="match status" value="1"/>
</dbReference>
<dbReference type="InterPro" id="IPR035965">
    <property type="entry name" value="PAS-like_dom_sf"/>
</dbReference>
<evidence type="ECO:0000259" key="14">
    <source>
        <dbReference type="PROSITE" id="PS50109"/>
    </source>
</evidence>
<evidence type="ECO:0000256" key="4">
    <source>
        <dbReference type="ARBA" id="ARBA00022475"/>
    </source>
</evidence>
<comment type="subcellular location">
    <subcellularLocation>
        <location evidence="2">Cell inner membrane</location>
        <topology evidence="2">Multi-pass membrane protein</topology>
    </subcellularLocation>
</comment>
<feature type="domain" description="HAMP" evidence="16">
    <location>
        <begin position="320"/>
        <end position="372"/>
    </location>
</feature>